<evidence type="ECO:0008006" key="7">
    <source>
        <dbReference type="Google" id="ProtNLM"/>
    </source>
</evidence>
<evidence type="ECO:0000256" key="2">
    <source>
        <dbReference type="SAM" id="MobiDB-lite"/>
    </source>
</evidence>
<dbReference type="PANTHER" id="PTHR46866:SF1">
    <property type="entry name" value="GH12955P"/>
    <property type="match status" value="1"/>
</dbReference>
<dbReference type="GO" id="GO:0003723">
    <property type="term" value="F:RNA binding"/>
    <property type="evidence" value="ECO:0007669"/>
    <property type="project" value="UniProtKB-UniRule"/>
</dbReference>
<dbReference type="PANTHER" id="PTHR46866">
    <property type="entry name" value="GH12955P"/>
    <property type="match status" value="1"/>
</dbReference>
<dbReference type="HOGENOM" id="CLU_232223_0_0_1"/>
<evidence type="ECO:0000313" key="6">
    <source>
        <dbReference type="Proteomes" id="UP000001449"/>
    </source>
</evidence>
<feature type="domain" description="RRM" evidence="3">
    <location>
        <begin position="102"/>
        <end position="186"/>
    </location>
</feature>
<feature type="compositionally biased region" description="Polar residues" evidence="2">
    <location>
        <begin position="235"/>
        <end position="253"/>
    </location>
</feature>
<feature type="compositionally biased region" description="Basic and acidic residues" evidence="2">
    <location>
        <begin position="716"/>
        <end position="729"/>
    </location>
</feature>
<dbReference type="KEGG" id="tps:THAPSDRAFT_25722"/>
<evidence type="ECO:0000313" key="5">
    <source>
        <dbReference type="EMBL" id="EED87633.1"/>
    </source>
</evidence>
<dbReference type="SMART" id="SM00360">
    <property type="entry name" value="RRM"/>
    <property type="match status" value="1"/>
</dbReference>
<feature type="domain" description="BEACH" evidence="4">
    <location>
        <begin position="924"/>
        <end position="1045"/>
    </location>
</feature>
<dbReference type="EMBL" id="CM000653">
    <property type="protein sequence ID" value="EED87633.1"/>
    <property type="molecule type" value="Genomic_DNA"/>
</dbReference>
<dbReference type="PaxDb" id="35128-Thaps25722"/>
<dbReference type="InterPro" id="IPR000504">
    <property type="entry name" value="RRM_dom"/>
</dbReference>
<feature type="region of interest" description="Disordered" evidence="2">
    <location>
        <begin position="749"/>
        <end position="778"/>
    </location>
</feature>
<sequence>MNGCDVSVSSASATDGRPTSTSPSPRTTQPSRQTITSLAIDILENSFKFYHAWAPTSLEDIDRDDSWQSFRSSTDAIANGQMKVDGVNSNDDGGRGNDESNNTIQVSGLSSDGTVDEDGLRDFFSVFGHVTDAKIKPPTQQHKQHQEGENTAIVTFESGDGGIQKVLDAQPIKMFGRVIYVQLASTWEGNEVIVGESSDMQQQSPNKACNNTTTDSNRLPSPLVVAPPNYGSWYKGQQQNQKSYLKPSSQRASPYSARKVPMGKLSAAASKMRMSNFNRPSTTALDSQPLLTSSLPANFQMSAMSIIPQKDPAQSMGVDVSSSLHSLLTSSVEDPLFDDDDVHDEAGILTHKIRHGNATMFDEMNSAGRIYHFHSDDALPSWVWAPAQRELTNCSDAERDLSNTLELRRGVHAKLPLFSMLSSVRGGLESTIDEQEEKEWLERTNLHLLHKAIAVTATDGSGDDAQKTGSYKLYQARHPCLAPIISVTKCSASAPVNALDDNDHERLEAIVSVFDITPSQHRPLHELLRTGEFLTKPLWQGIKGHDLEKLDVESVRDAKQRESKFARFNTEDDGGDLCQCHKQFDRGRGGKVQQHHIESTMRHELSSLSSAVLSSLTEHQMFDELRRLHNHPQLYSRRGTQRRMLRVGASNLANVVDLRIRFLALQLFKAVSFCHSRGVVLGDQLRPDRVFIEDEMWIRLAVPVVNIEDNMQSSESESKSKHRDDDCTRVDQQSLAVKSNNRRSIFHRYSNHSDASPNNKTSHHARASQSEETPSVVPYPGFGLVPLEQWRRGYITNLYYLMMLNAAAGRTIGNQTNPPILPWVTDFTAEIGRINDTEADCNAWRDMSKSKYRLNKGDEQLDQTFLRGSPSHHVPETITDLTSTVRTAFIPQHYPDSIERMYSWTPDEATHEFYMTSSQPSIFKSRHEEMCDISLPRWCGGNEDTFIAYHRRLLESDHVSLQLHHWIDLNFGDALVGERAVAEKNVVLHRVSWSGGSCMEGKDQCIGDCHSVFSGNATDESTEECQKSLNKSVFVQLFLSPHPEKIVHTNVSRIEAKPRSSDHTADFVLRKQHDISLIGAILKECYSSAKVIPPFSVDAAINDLLSGTHDVKRSLKGIAKGEATDKRFPFPPHLQDLYTFMSNIQSASFKRGESDSLVNGHMGRSSDLERVWAIIRKNHNLEVLSDASIALMLPTLLSPLTCTHAFIENSLSSSGYASFPERLCSYLIQMSRKVPAALVVPSLLRFLDHSSKLALGSLAITNALGKVYLSHDLLPRLYLRSSWEGFVKQLTTFMTSQLRRMSTTSETGSLESKGQMRIKSVVSFFVSFVAHDDVLGMSIICRYIIPSLVRIIDKCSSNDNENQCVQVMKLMMPFQPEDVLGVLICKPILRILSQHLSSLLRPVIPTVLYVTDLVALLQFSLRHLDSNHILQYFFQSNSGTISQLLLASFEATTQGKELEKLNDLFRDVCLLLSDMILKVDPEHFRETLFPIIEALSSQMNDRYLTISLRRSIGSKEFEWSEIMLLPGICNGCTLVGKIASVCERETLRTCCPSALELLSWAAKPEDSSPKGINPPVNRTEEVKRHSANTEARSREEEGRISFGRILKTSTSSEKDIEMLAPARDTSYDDLPPTIDDTNPYGVPQRQNKERSSTHSMQFVYDEQLSKQKRDLAWVMGLHRRKMDDSISYSWQPRMMTTTKLDFAPSIGSDGSIDPRASITCMSTNASESMLLAGNSIGEVLLFDLRRQPPSLMHRQQVPFNTHDGTVNPISQADFFNREESVLVCDGGLHQWDIETQKIRSSLSRDNAYHNDNTRVQCPWQGDRFVKFSVFPKLSGHGELIDASFGEIAAITPNHLCTVDMRCRRSVATYEQLVQSGIASSCCEQPPQFDSMFKQLIWNIDGVGYSSEHLNSRKKTTPEAEPLSSFKLNCITTHCGEGDWICVGSSSGHIHLFDRRRGKLVICWKAHSLSIEYLQSVSRHRLLSVSADKTAVVWDLSRNPPQKVSSICNLPGKENTMNISSHQFQAEDGLVSIPGGDFLLCCVTGRKAVFQPMSLHPNLSDEDNIDIKAERIVMSNWDGSSISSSSKLNISSVALLPCRQLVLLGCDGEIHVCL</sequence>
<dbReference type="InterPro" id="IPR015943">
    <property type="entry name" value="WD40/YVTN_repeat-like_dom_sf"/>
</dbReference>
<evidence type="ECO:0000259" key="3">
    <source>
        <dbReference type="PROSITE" id="PS50102"/>
    </source>
</evidence>
<gene>
    <name evidence="5" type="ORF">THAPSDRAFT_25722</name>
</gene>
<protein>
    <recommendedName>
        <fullName evidence="7">BEACH domain-containing protein</fullName>
    </recommendedName>
</protein>
<dbReference type="InterPro" id="IPR012677">
    <property type="entry name" value="Nucleotide-bd_a/b_plait_sf"/>
</dbReference>
<accession>B8CFI7</accession>
<keyword evidence="1" id="KW-0694">RNA-binding</keyword>
<dbReference type="GO" id="GO:0005769">
    <property type="term" value="C:early endosome"/>
    <property type="evidence" value="ECO:0000318"/>
    <property type="project" value="GO_Central"/>
</dbReference>
<reference evidence="5 6" key="2">
    <citation type="journal article" date="2008" name="Nature">
        <title>The Phaeodactylum genome reveals the evolutionary history of diatom genomes.</title>
        <authorList>
            <person name="Bowler C."/>
            <person name="Allen A.E."/>
            <person name="Badger J.H."/>
            <person name="Grimwood J."/>
            <person name="Jabbari K."/>
            <person name="Kuo A."/>
            <person name="Maheswari U."/>
            <person name="Martens C."/>
            <person name="Maumus F."/>
            <person name="Otillar R.P."/>
            <person name="Rayko E."/>
            <person name="Salamov A."/>
            <person name="Vandepoele K."/>
            <person name="Beszteri B."/>
            <person name="Gruber A."/>
            <person name="Heijde M."/>
            <person name="Katinka M."/>
            <person name="Mock T."/>
            <person name="Valentin K."/>
            <person name="Verret F."/>
            <person name="Berges J.A."/>
            <person name="Brownlee C."/>
            <person name="Cadoret J.P."/>
            <person name="Chiovitti A."/>
            <person name="Choi C.J."/>
            <person name="Coesel S."/>
            <person name="De Martino A."/>
            <person name="Detter J.C."/>
            <person name="Durkin C."/>
            <person name="Falciatore A."/>
            <person name="Fournet J."/>
            <person name="Haruta M."/>
            <person name="Huysman M.J."/>
            <person name="Jenkins B.D."/>
            <person name="Jiroutova K."/>
            <person name="Jorgensen R.E."/>
            <person name="Joubert Y."/>
            <person name="Kaplan A."/>
            <person name="Kroger N."/>
            <person name="Kroth P.G."/>
            <person name="La Roche J."/>
            <person name="Lindquist E."/>
            <person name="Lommer M."/>
            <person name="Martin-Jezequel V."/>
            <person name="Lopez P.J."/>
            <person name="Lucas S."/>
            <person name="Mangogna M."/>
            <person name="McGinnis K."/>
            <person name="Medlin L.K."/>
            <person name="Montsant A."/>
            <person name="Oudot-Le Secq M.P."/>
            <person name="Napoli C."/>
            <person name="Obornik M."/>
            <person name="Parker M.S."/>
            <person name="Petit J.L."/>
            <person name="Porcel B.M."/>
            <person name="Poulsen N."/>
            <person name="Robison M."/>
            <person name="Rychlewski L."/>
            <person name="Rynearson T.A."/>
            <person name="Schmutz J."/>
            <person name="Shapiro H."/>
            <person name="Siaut M."/>
            <person name="Stanley M."/>
            <person name="Sussman M.R."/>
            <person name="Taylor A.R."/>
            <person name="Vardi A."/>
            <person name="von Dassow P."/>
            <person name="Vyverman W."/>
            <person name="Willis A."/>
            <person name="Wyrwicz L.S."/>
            <person name="Rokhsar D.S."/>
            <person name="Weissenbach J."/>
            <person name="Armbrust E.V."/>
            <person name="Green B.R."/>
            <person name="Van de Peer Y."/>
            <person name="Grigoriev I.V."/>
        </authorList>
    </citation>
    <scope>NUCLEOTIDE SEQUENCE [LARGE SCALE GENOMIC DNA]</scope>
    <source>
        <strain evidence="5 6">CCMP1335</strain>
    </source>
</reference>
<dbReference type="GeneID" id="7442830"/>
<evidence type="ECO:0000259" key="4">
    <source>
        <dbReference type="PROSITE" id="PS50197"/>
    </source>
</evidence>
<feature type="region of interest" description="Disordered" evidence="2">
    <location>
        <begin position="197"/>
        <end position="220"/>
    </location>
</feature>
<feature type="region of interest" description="Disordered" evidence="2">
    <location>
        <begin position="1564"/>
        <end position="1598"/>
    </location>
</feature>
<dbReference type="SMART" id="SM00320">
    <property type="entry name" value="WD40"/>
    <property type="match status" value="3"/>
</dbReference>
<dbReference type="SUPFAM" id="SSF50978">
    <property type="entry name" value="WD40 repeat-like"/>
    <property type="match status" value="1"/>
</dbReference>
<dbReference type="PROSITE" id="PS50102">
    <property type="entry name" value="RRM"/>
    <property type="match status" value="1"/>
</dbReference>
<dbReference type="STRING" id="35128.B8CFI7"/>
<name>B8CFI7_THAPS</name>
<dbReference type="InterPro" id="IPR036322">
    <property type="entry name" value="WD40_repeat_dom_sf"/>
</dbReference>
<dbReference type="Proteomes" id="UP000001449">
    <property type="component" value="Chromosome 22"/>
</dbReference>
<feature type="compositionally biased region" description="Polar residues" evidence="2">
    <location>
        <begin position="198"/>
        <end position="219"/>
    </location>
</feature>
<dbReference type="GO" id="GO:0005770">
    <property type="term" value="C:late endosome"/>
    <property type="evidence" value="ECO:0000318"/>
    <property type="project" value="GO_Central"/>
</dbReference>
<feature type="region of interest" description="Disordered" evidence="2">
    <location>
        <begin position="710"/>
        <end position="734"/>
    </location>
</feature>
<dbReference type="InterPro" id="IPR000409">
    <property type="entry name" value="BEACH_dom"/>
</dbReference>
<dbReference type="Pfam" id="PF02138">
    <property type="entry name" value="Beach"/>
    <property type="match status" value="2"/>
</dbReference>
<feature type="region of interest" description="Disordered" evidence="2">
    <location>
        <begin position="78"/>
        <end position="113"/>
    </location>
</feature>
<dbReference type="InParanoid" id="B8CFI7"/>
<feature type="region of interest" description="Disordered" evidence="2">
    <location>
        <begin position="1624"/>
        <end position="1655"/>
    </location>
</feature>
<reference evidence="5 6" key="1">
    <citation type="journal article" date="2004" name="Science">
        <title>The genome of the diatom Thalassiosira pseudonana: ecology, evolution, and metabolism.</title>
        <authorList>
            <person name="Armbrust E.V."/>
            <person name="Berges J.A."/>
            <person name="Bowler C."/>
            <person name="Green B.R."/>
            <person name="Martinez D."/>
            <person name="Putnam N.H."/>
            <person name="Zhou S."/>
            <person name="Allen A.E."/>
            <person name="Apt K.E."/>
            <person name="Bechner M."/>
            <person name="Brzezinski M.A."/>
            <person name="Chaal B.K."/>
            <person name="Chiovitti A."/>
            <person name="Davis A.K."/>
            <person name="Demarest M.S."/>
            <person name="Detter J.C."/>
            <person name="Glavina T."/>
            <person name="Goodstein D."/>
            <person name="Hadi M.Z."/>
            <person name="Hellsten U."/>
            <person name="Hildebrand M."/>
            <person name="Jenkins B.D."/>
            <person name="Jurka J."/>
            <person name="Kapitonov V.V."/>
            <person name="Kroger N."/>
            <person name="Lau W.W."/>
            <person name="Lane T.W."/>
            <person name="Larimer F.W."/>
            <person name="Lippmeier J.C."/>
            <person name="Lucas S."/>
            <person name="Medina M."/>
            <person name="Montsant A."/>
            <person name="Obornik M."/>
            <person name="Parker M.S."/>
            <person name="Palenik B."/>
            <person name="Pazour G.J."/>
            <person name="Richardson P.M."/>
            <person name="Rynearson T.A."/>
            <person name="Saito M.A."/>
            <person name="Schwartz D.C."/>
            <person name="Thamatrakoln K."/>
            <person name="Valentin K."/>
            <person name="Vardi A."/>
            <person name="Wilkerson F.P."/>
            <person name="Rokhsar D.S."/>
        </authorList>
    </citation>
    <scope>NUCLEOTIDE SEQUENCE [LARGE SCALE GENOMIC DNA]</scope>
    <source>
        <strain evidence="5 6">CCMP1335</strain>
    </source>
</reference>
<dbReference type="eggNOG" id="KOG1786">
    <property type="taxonomic scope" value="Eukaryota"/>
</dbReference>
<dbReference type="Gene3D" id="3.30.70.330">
    <property type="match status" value="1"/>
</dbReference>
<dbReference type="InterPro" id="IPR001680">
    <property type="entry name" value="WD40_rpt"/>
</dbReference>
<dbReference type="GO" id="GO:2000643">
    <property type="term" value="P:positive regulation of early endosome to late endosome transport"/>
    <property type="evidence" value="ECO:0000318"/>
    <property type="project" value="GO_Central"/>
</dbReference>
<proteinExistence type="predicted"/>
<organism evidence="5 6">
    <name type="scientific">Thalassiosira pseudonana</name>
    <name type="common">Marine diatom</name>
    <name type="synonym">Cyclotella nana</name>
    <dbReference type="NCBI Taxonomy" id="35128"/>
    <lineage>
        <taxon>Eukaryota</taxon>
        <taxon>Sar</taxon>
        <taxon>Stramenopiles</taxon>
        <taxon>Ochrophyta</taxon>
        <taxon>Bacillariophyta</taxon>
        <taxon>Coscinodiscophyceae</taxon>
        <taxon>Thalassiosirophycidae</taxon>
        <taxon>Thalassiosirales</taxon>
        <taxon>Thalassiosiraceae</taxon>
        <taxon>Thalassiosira</taxon>
    </lineage>
</organism>
<dbReference type="InterPro" id="IPR035979">
    <property type="entry name" value="RBD_domain_sf"/>
</dbReference>
<dbReference type="SMART" id="SM01026">
    <property type="entry name" value="Beach"/>
    <property type="match status" value="1"/>
</dbReference>
<dbReference type="Gene3D" id="1.10.1540.10">
    <property type="entry name" value="BEACH domain"/>
    <property type="match status" value="1"/>
</dbReference>
<dbReference type="Gene3D" id="2.130.10.10">
    <property type="entry name" value="YVTN repeat-like/Quinoprotein amine dehydrogenase"/>
    <property type="match status" value="2"/>
</dbReference>
<feature type="region of interest" description="Disordered" evidence="2">
    <location>
        <begin position="1"/>
        <end position="32"/>
    </location>
</feature>
<keyword evidence="6" id="KW-1185">Reference proteome</keyword>
<feature type="compositionally biased region" description="Polar residues" evidence="2">
    <location>
        <begin position="99"/>
        <end position="113"/>
    </location>
</feature>
<dbReference type="SUPFAM" id="SSF54928">
    <property type="entry name" value="RNA-binding domain, RBD"/>
    <property type="match status" value="1"/>
</dbReference>
<dbReference type="PROSITE" id="PS50197">
    <property type="entry name" value="BEACH"/>
    <property type="match status" value="1"/>
</dbReference>
<feature type="region of interest" description="Disordered" evidence="2">
    <location>
        <begin position="235"/>
        <end position="260"/>
    </location>
</feature>
<evidence type="ECO:0000256" key="1">
    <source>
        <dbReference type="PROSITE-ProRule" id="PRU00176"/>
    </source>
</evidence>
<feature type="compositionally biased region" description="Low complexity" evidence="2">
    <location>
        <begin position="17"/>
        <end position="32"/>
    </location>
</feature>
<dbReference type="SUPFAM" id="SSF81837">
    <property type="entry name" value="BEACH domain"/>
    <property type="match status" value="1"/>
</dbReference>
<dbReference type="InterPro" id="IPR036372">
    <property type="entry name" value="BEACH_dom_sf"/>
</dbReference>
<dbReference type="RefSeq" id="XP_002294853.1">
    <property type="nucleotide sequence ID" value="XM_002294817.1"/>
</dbReference>